<dbReference type="GO" id="GO:0016628">
    <property type="term" value="F:oxidoreductase activity, acting on the CH-CH group of donors, NAD or NADP as acceptor"/>
    <property type="evidence" value="ECO:0007669"/>
    <property type="project" value="InterPro"/>
</dbReference>
<evidence type="ECO:0000313" key="4">
    <source>
        <dbReference type="Proteomes" id="UP000019494"/>
    </source>
</evidence>
<organism evidence="3 4">
    <name type="scientific">Intrasporangium chromatireducens Q5-1</name>
    <dbReference type="NCBI Taxonomy" id="584657"/>
    <lineage>
        <taxon>Bacteria</taxon>
        <taxon>Bacillati</taxon>
        <taxon>Actinomycetota</taxon>
        <taxon>Actinomycetes</taxon>
        <taxon>Micrococcales</taxon>
        <taxon>Intrasporangiaceae</taxon>
        <taxon>Intrasporangium</taxon>
    </lineage>
</organism>
<gene>
    <name evidence="3" type="ORF">N864_16075</name>
</gene>
<accession>W9GFX7</accession>
<keyword evidence="4" id="KW-1185">Reference proteome</keyword>
<comment type="caution">
    <text evidence="3">The sequence shown here is derived from an EMBL/GenBank/DDBJ whole genome shotgun (WGS) entry which is preliminary data.</text>
</comment>
<dbReference type="RefSeq" id="WP_034721793.1">
    <property type="nucleotide sequence ID" value="NZ_AWQS01000339.1"/>
</dbReference>
<evidence type="ECO:0000256" key="1">
    <source>
        <dbReference type="ARBA" id="ARBA00023002"/>
    </source>
</evidence>
<dbReference type="InterPro" id="IPR045010">
    <property type="entry name" value="MDR_fam"/>
</dbReference>
<dbReference type="PANTHER" id="PTHR43205:SF7">
    <property type="entry name" value="PROSTAGLANDIN REDUCTASE 1"/>
    <property type="match status" value="1"/>
</dbReference>
<feature type="domain" description="Alcohol dehydrogenase-like C-terminal" evidence="2">
    <location>
        <begin position="80"/>
        <end position="205"/>
    </location>
</feature>
<dbReference type="EMBL" id="AWQS01000339">
    <property type="protein sequence ID" value="EWT04082.1"/>
    <property type="molecule type" value="Genomic_DNA"/>
</dbReference>
<dbReference type="CDD" id="cd05288">
    <property type="entry name" value="PGDH"/>
    <property type="match status" value="1"/>
</dbReference>
<dbReference type="InterPro" id="IPR036291">
    <property type="entry name" value="NAD(P)-bd_dom_sf"/>
</dbReference>
<dbReference type="FunFam" id="3.40.50.720:FF:000121">
    <property type="entry name" value="Prostaglandin reductase 2"/>
    <property type="match status" value="1"/>
</dbReference>
<dbReference type="AlphaFoldDB" id="W9GFX7"/>
<dbReference type="InterPro" id="IPR013149">
    <property type="entry name" value="ADH-like_C"/>
</dbReference>
<proteinExistence type="predicted"/>
<dbReference type="Gene3D" id="3.40.50.720">
    <property type="entry name" value="NAD(P)-binding Rossmann-like Domain"/>
    <property type="match status" value="1"/>
</dbReference>
<evidence type="ECO:0000259" key="2">
    <source>
        <dbReference type="Pfam" id="PF00107"/>
    </source>
</evidence>
<dbReference type="PANTHER" id="PTHR43205">
    <property type="entry name" value="PROSTAGLANDIN REDUCTASE"/>
    <property type="match status" value="1"/>
</dbReference>
<evidence type="ECO:0000313" key="3">
    <source>
        <dbReference type="EMBL" id="EWT04082.1"/>
    </source>
</evidence>
<protein>
    <submittedName>
        <fullName evidence="3">Zinc-binding dehydrogenase</fullName>
    </submittedName>
</protein>
<dbReference type="SUPFAM" id="SSF51735">
    <property type="entry name" value="NAD(P)-binding Rossmann-fold domains"/>
    <property type="match status" value="1"/>
</dbReference>
<dbReference type="Proteomes" id="UP000019494">
    <property type="component" value="Unassembled WGS sequence"/>
</dbReference>
<feature type="non-terminal residue" evidence="3">
    <location>
        <position position="1"/>
    </location>
</feature>
<name>W9GFX7_9MICO</name>
<keyword evidence="1" id="KW-0560">Oxidoreductase</keyword>
<sequence>NTCPVNFEEPRILTRAGWQDYSVVDTRTTDVQLVAPGISLMEALGPLGLNSLTAYFGVTRIGQPQPGDVMVVSGAAGSTGSVAAQIGKILGCRVVGIAGGSEKCDWLVNGLRLDAAIDYKCERVADRLAELCPEGVDVFYDNVGGSIFTEVFGNLARFARVVVCGQIAQYDRAGKAEASVDMLRLIYGAITVRGFVMRDYATEFDPARAQIREWIATGRLQHREDIREGFDKLPESFLSLFDGSNQGTLLVVIDDDARSRS</sequence>
<dbReference type="Pfam" id="PF00107">
    <property type="entry name" value="ADH_zinc_N"/>
    <property type="match status" value="1"/>
</dbReference>
<reference evidence="4" key="1">
    <citation type="submission" date="2013-08" db="EMBL/GenBank/DDBJ databases">
        <title>Intrasporangium oryzae NRRL B-24470.</title>
        <authorList>
            <person name="Liu H."/>
            <person name="Wang G."/>
        </authorList>
    </citation>
    <scope>NUCLEOTIDE SEQUENCE [LARGE SCALE GENOMIC DNA]</scope>
    <source>
        <strain evidence="4">Q5-1</strain>
    </source>
</reference>